<accession>A0A1D3D493</accession>
<sequence length="66" mass="7065">MALEGDPGQWAAICGATLEARRHELATAESLHTVANAPCLNSYGFHVAYGRIYLTIPCLSSRCSAK</sequence>
<dbReference type="AlphaFoldDB" id="A0A1D3D493"/>
<evidence type="ECO:0000313" key="2">
    <source>
        <dbReference type="Proteomes" id="UP000095192"/>
    </source>
</evidence>
<dbReference type="Proteomes" id="UP000095192">
    <property type="component" value="Unassembled WGS sequence"/>
</dbReference>
<dbReference type="VEuPathDB" id="ToxoDB:cyc_03104"/>
<dbReference type="InParanoid" id="A0A1D3D493"/>
<comment type="caution">
    <text evidence="1">The sequence shown here is derived from an EMBL/GenBank/DDBJ whole genome shotgun (WGS) entry which is preliminary data.</text>
</comment>
<keyword evidence="2" id="KW-1185">Reference proteome</keyword>
<organism evidence="1 2">
    <name type="scientific">Cyclospora cayetanensis</name>
    <dbReference type="NCBI Taxonomy" id="88456"/>
    <lineage>
        <taxon>Eukaryota</taxon>
        <taxon>Sar</taxon>
        <taxon>Alveolata</taxon>
        <taxon>Apicomplexa</taxon>
        <taxon>Conoidasida</taxon>
        <taxon>Coccidia</taxon>
        <taxon>Eucoccidiorida</taxon>
        <taxon>Eimeriorina</taxon>
        <taxon>Eimeriidae</taxon>
        <taxon>Cyclospora</taxon>
    </lineage>
</organism>
<dbReference type="EMBL" id="JROU02000809">
    <property type="protein sequence ID" value="OEH78251.1"/>
    <property type="molecule type" value="Genomic_DNA"/>
</dbReference>
<evidence type="ECO:0000313" key="1">
    <source>
        <dbReference type="EMBL" id="OEH78251.1"/>
    </source>
</evidence>
<name>A0A1D3D493_9EIME</name>
<proteinExistence type="predicted"/>
<reference evidence="1 2" key="1">
    <citation type="journal article" date="2016" name="BMC Genomics">
        <title>Comparative genomics reveals Cyclospora cayetanensis possesses coccidia-like metabolism and invasion components but unique surface antigens.</title>
        <authorList>
            <person name="Liu S."/>
            <person name="Wang L."/>
            <person name="Zheng H."/>
            <person name="Xu Z."/>
            <person name="Roellig D.M."/>
            <person name="Li N."/>
            <person name="Frace M.A."/>
            <person name="Tang K."/>
            <person name="Arrowood M.J."/>
            <person name="Moss D.M."/>
            <person name="Zhang L."/>
            <person name="Feng Y."/>
            <person name="Xiao L."/>
        </authorList>
    </citation>
    <scope>NUCLEOTIDE SEQUENCE [LARGE SCALE GENOMIC DNA]</scope>
    <source>
        <strain evidence="1 2">CHN_HEN01</strain>
    </source>
</reference>
<protein>
    <submittedName>
        <fullName evidence="1">Uncharacterized protein</fullName>
    </submittedName>
</protein>
<gene>
    <name evidence="1" type="ORF">cyc_03104</name>
</gene>